<dbReference type="OrthoDB" id="2679910at2"/>
<name>A0A229UML5_9BACL</name>
<proteinExistence type="predicted"/>
<comment type="caution">
    <text evidence="1">The sequence shown here is derived from an EMBL/GenBank/DDBJ whole genome shotgun (WGS) entry which is preliminary data.</text>
</comment>
<keyword evidence="2" id="KW-1185">Reference proteome</keyword>
<evidence type="ECO:0000313" key="2">
    <source>
        <dbReference type="Proteomes" id="UP000215509"/>
    </source>
</evidence>
<dbReference type="AlphaFoldDB" id="A0A229UML5"/>
<dbReference type="RefSeq" id="WP_094016467.1">
    <property type="nucleotide sequence ID" value="NZ_NMQW01000027.1"/>
</dbReference>
<evidence type="ECO:0000313" key="1">
    <source>
        <dbReference type="EMBL" id="OXM84611.1"/>
    </source>
</evidence>
<organism evidence="1 2">
    <name type="scientific">Paenibacillus rigui</name>
    <dbReference type="NCBI Taxonomy" id="554312"/>
    <lineage>
        <taxon>Bacteria</taxon>
        <taxon>Bacillati</taxon>
        <taxon>Bacillota</taxon>
        <taxon>Bacilli</taxon>
        <taxon>Bacillales</taxon>
        <taxon>Paenibacillaceae</taxon>
        <taxon>Paenibacillus</taxon>
    </lineage>
</organism>
<reference evidence="1 2" key="1">
    <citation type="submission" date="2017-07" db="EMBL/GenBank/DDBJ databases">
        <title>Genome sequencing and assembly of Paenibacillus rigui.</title>
        <authorList>
            <person name="Mayilraj S."/>
        </authorList>
    </citation>
    <scope>NUCLEOTIDE SEQUENCE [LARGE SCALE GENOMIC DNA]</scope>
    <source>
        <strain evidence="1 2">JCM 16352</strain>
    </source>
</reference>
<accession>A0A229UML5</accession>
<protein>
    <submittedName>
        <fullName evidence="1">Uncharacterized protein</fullName>
    </submittedName>
</protein>
<dbReference type="Proteomes" id="UP000215509">
    <property type="component" value="Unassembled WGS sequence"/>
</dbReference>
<sequence length="111" mass="12442">MSSFSDQRRTIEDMLPQSPIVFATIAAVDPGNRMLKIMIEPWGTESGWCKVLKDTFYPIPFHLIGGTTYTHEPQWPYKVDQEVLAAVVRGAQGTEQYVVLGLLDEGLVSEQ</sequence>
<dbReference type="EMBL" id="NMQW01000027">
    <property type="protein sequence ID" value="OXM84611.1"/>
    <property type="molecule type" value="Genomic_DNA"/>
</dbReference>
<gene>
    <name evidence="1" type="ORF">CF651_19080</name>
</gene>